<feature type="compositionally biased region" description="Basic and acidic residues" evidence="1">
    <location>
        <begin position="307"/>
        <end position="319"/>
    </location>
</feature>
<dbReference type="Gene3D" id="3.40.630.30">
    <property type="match status" value="1"/>
</dbReference>
<feature type="region of interest" description="Disordered" evidence="1">
    <location>
        <begin position="297"/>
        <end position="321"/>
    </location>
</feature>
<organism evidence="2 3">
    <name type="scientific">Triparma retinervis</name>
    <dbReference type="NCBI Taxonomy" id="2557542"/>
    <lineage>
        <taxon>Eukaryota</taxon>
        <taxon>Sar</taxon>
        <taxon>Stramenopiles</taxon>
        <taxon>Ochrophyta</taxon>
        <taxon>Bolidophyceae</taxon>
        <taxon>Parmales</taxon>
        <taxon>Triparmaceae</taxon>
        <taxon>Triparma</taxon>
    </lineage>
</organism>
<gene>
    <name evidence="2" type="ORF">TrRE_jg6193</name>
</gene>
<accession>A0A9W7EAX2</accession>
<proteinExistence type="predicted"/>
<evidence type="ECO:0008006" key="4">
    <source>
        <dbReference type="Google" id="ProtNLM"/>
    </source>
</evidence>
<dbReference type="OrthoDB" id="189656at2759"/>
<name>A0A9W7EAX2_9STRA</name>
<dbReference type="AlphaFoldDB" id="A0A9W7EAX2"/>
<dbReference type="EMBL" id="BRXZ01001484">
    <property type="protein sequence ID" value="GMH72272.1"/>
    <property type="molecule type" value="Genomic_DNA"/>
</dbReference>
<sequence>MFVDRVKNDPKFAAAAFKLQKEIGRANEPGNHVKTYFDINEGLTLDTRTKGEDSRFDQKEMEGFLKEHEVGETFKQQEDEDKSHPRYDQVRVIAQSLAFTTAGRYDARETTNVVNEAYNKGEVEGEERFRLGNIVDEDTMCSMIKDPECNVLLAEVPDGKGVVKDGAILGVCVYSMGSSAGSLPGTDAKPGAVRFLAVAKGFAGLCIGERTLRKAEKNMVEEGVGKIVFCVPGPRKGICEWAVRRGYTKKTEVPYPVDQVPFEVMKEKREGLTLAVFEKSFRGGKEVRLELGEVNHEKLGGTGNDNDDGRHKVEGREQNQRPPVKLSIFEEAEAALRGIGFVSNPNKLNFEDFKKMKEEEQQQVHAD</sequence>
<evidence type="ECO:0000313" key="3">
    <source>
        <dbReference type="Proteomes" id="UP001165082"/>
    </source>
</evidence>
<dbReference type="InterPro" id="IPR016181">
    <property type="entry name" value="Acyl_CoA_acyltransferase"/>
</dbReference>
<dbReference type="Proteomes" id="UP001165082">
    <property type="component" value="Unassembled WGS sequence"/>
</dbReference>
<dbReference type="SUPFAM" id="SSF55729">
    <property type="entry name" value="Acyl-CoA N-acyltransferases (Nat)"/>
    <property type="match status" value="1"/>
</dbReference>
<keyword evidence="3" id="KW-1185">Reference proteome</keyword>
<protein>
    <recommendedName>
        <fullName evidence="4">N-acetyltransferase domain-containing protein</fullName>
    </recommendedName>
</protein>
<reference evidence="2" key="1">
    <citation type="submission" date="2022-07" db="EMBL/GenBank/DDBJ databases">
        <title>Genome analysis of Parmales, a sister group of diatoms, reveals the evolutionary specialization of diatoms from phago-mixotrophs to photoautotrophs.</title>
        <authorList>
            <person name="Ban H."/>
            <person name="Sato S."/>
            <person name="Yoshikawa S."/>
            <person name="Kazumasa Y."/>
            <person name="Nakamura Y."/>
            <person name="Ichinomiya M."/>
            <person name="Saitoh K."/>
            <person name="Sato N."/>
            <person name="Blanc-Mathieu R."/>
            <person name="Endo H."/>
            <person name="Kuwata A."/>
            <person name="Ogata H."/>
        </authorList>
    </citation>
    <scope>NUCLEOTIDE SEQUENCE</scope>
</reference>
<evidence type="ECO:0000313" key="2">
    <source>
        <dbReference type="EMBL" id="GMH72272.1"/>
    </source>
</evidence>
<evidence type="ECO:0000256" key="1">
    <source>
        <dbReference type="SAM" id="MobiDB-lite"/>
    </source>
</evidence>
<comment type="caution">
    <text evidence="2">The sequence shown here is derived from an EMBL/GenBank/DDBJ whole genome shotgun (WGS) entry which is preliminary data.</text>
</comment>